<dbReference type="Pfam" id="PF00383">
    <property type="entry name" value="dCMP_cyt_deam_1"/>
    <property type="match status" value="1"/>
</dbReference>
<name>A0A2V0P3I7_9CHLO</name>
<protein>
    <recommendedName>
        <fullName evidence="3">cytidine deaminase</fullName>
        <ecNumber evidence="3">3.5.4.5</ecNumber>
    </recommendedName>
</protein>
<comment type="subunit">
    <text evidence="2">Homodimer.</text>
</comment>
<keyword evidence="6" id="KW-0862">Zinc</keyword>
<dbReference type="GO" id="GO:0055086">
    <property type="term" value="P:nucleobase-containing small molecule metabolic process"/>
    <property type="evidence" value="ECO:0007669"/>
    <property type="project" value="UniProtKB-ARBA"/>
</dbReference>
<dbReference type="Proteomes" id="UP000247498">
    <property type="component" value="Unassembled WGS sequence"/>
</dbReference>
<evidence type="ECO:0000256" key="4">
    <source>
        <dbReference type="ARBA" id="ARBA00022723"/>
    </source>
</evidence>
<feature type="domain" description="CMP/dCMP-type deaminase" evidence="8">
    <location>
        <begin position="112"/>
        <end position="237"/>
    </location>
</feature>
<evidence type="ECO:0000256" key="5">
    <source>
        <dbReference type="ARBA" id="ARBA00022801"/>
    </source>
</evidence>
<evidence type="ECO:0000256" key="7">
    <source>
        <dbReference type="SAM" id="MobiDB-lite"/>
    </source>
</evidence>
<dbReference type="EC" id="3.5.4.5" evidence="3"/>
<keyword evidence="5" id="KW-0378">Hydrolase</keyword>
<evidence type="ECO:0000256" key="3">
    <source>
        <dbReference type="ARBA" id="ARBA00012783"/>
    </source>
</evidence>
<dbReference type="GO" id="GO:0005829">
    <property type="term" value="C:cytosol"/>
    <property type="evidence" value="ECO:0007669"/>
    <property type="project" value="TreeGrafter"/>
</dbReference>
<dbReference type="Gene3D" id="3.40.140.10">
    <property type="entry name" value="Cytidine Deaminase, domain 2"/>
    <property type="match status" value="2"/>
</dbReference>
<evidence type="ECO:0000256" key="6">
    <source>
        <dbReference type="ARBA" id="ARBA00022833"/>
    </source>
</evidence>
<dbReference type="FunCoup" id="A0A2V0P3I7">
    <property type="interactions" value="122"/>
</dbReference>
<feature type="compositionally biased region" description="Low complexity" evidence="7">
    <location>
        <begin position="56"/>
        <end position="66"/>
    </location>
</feature>
<gene>
    <name evidence="9" type="ORF">Rsub_07240</name>
</gene>
<dbReference type="SUPFAM" id="SSF53927">
    <property type="entry name" value="Cytidine deaminase-like"/>
    <property type="match status" value="2"/>
</dbReference>
<reference evidence="9 10" key="1">
    <citation type="journal article" date="2018" name="Sci. Rep.">
        <title>Raphidocelis subcapitata (=Pseudokirchneriella subcapitata) provides an insight into genome evolution and environmental adaptations in the Sphaeropleales.</title>
        <authorList>
            <person name="Suzuki S."/>
            <person name="Yamaguchi H."/>
            <person name="Nakajima N."/>
            <person name="Kawachi M."/>
        </authorList>
    </citation>
    <scope>NUCLEOTIDE SEQUENCE [LARGE SCALE GENOMIC DNA]</scope>
    <source>
        <strain evidence="9 10">NIES-35</strain>
    </source>
</reference>
<dbReference type="PROSITE" id="PS51747">
    <property type="entry name" value="CYT_DCMP_DEAMINASES_2"/>
    <property type="match status" value="2"/>
</dbReference>
<dbReference type="STRING" id="307507.A0A2V0P3I7"/>
<evidence type="ECO:0000256" key="1">
    <source>
        <dbReference type="ARBA" id="ARBA00006576"/>
    </source>
</evidence>
<dbReference type="CDD" id="cd01283">
    <property type="entry name" value="cytidine_deaminase"/>
    <property type="match status" value="2"/>
</dbReference>
<evidence type="ECO:0000256" key="2">
    <source>
        <dbReference type="ARBA" id="ARBA00011738"/>
    </source>
</evidence>
<dbReference type="AlphaFoldDB" id="A0A2V0P3I7"/>
<dbReference type="GO" id="GO:0072527">
    <property type="term" value="P:pyrimidine-containing compound metabolic process"/>
    <property type="evidence" value="ECO:0007669"/>
    <property type="project" value="UniProtKB-ARBA"/>
</dbReference>
<dbReference type="OrthoDB" id="414540at2759"/>
<proteinExistence type="inferred from homology"/>
<dbReference type="InParanoid" id="A0A2V0P3I7"/>
<comment type="caution">
    <text evidence="9">The sequence shown here is derived from an EMBL/GenBank/DDBJ whole genome shotgun (WGS) entry which is preliminary data.</text>
</comment>
<dbReference type="PANTHER" id="PTHR11644">
    <property type="entry name" value="CYTIDINE DEAMINASE"/>
    <property type="match status" value="1"/>
</dbReference>
<dbReference type="InterPro" id="IPR013171">
    <property type="entry name" value="Cyd/dCyd_deaminase_Zn-bd"/>
</dbReference>
<dbReference type="NCBIfam" id="NF006537">
    <property type="entry name" value="PRK09027.1"/>
    <property type="match status" value="1"/>
</dbReference>
<evidence type="ECO:0000313" key="10">
    <source>
        <dbReference type="Proteomes" id="UP000247498"/>
    </source>
</evidence>
<feature type="region of interest" description="Disordered" evidence="7">
    <location>
        <begin position="56"/>
        <end position="87"/>
    </location>
</feature>
<dbReference type="FunFam" id="3.40.140.10:FF:000041">
    <property type="entry name" value="Cytidine deaminase"/>
    <property type="match status" value="1"/>
</dbReference>
<dbReference type="EMBL" id="BDRX01000051">
    <property type="protein sequence ID" value="GBF94426.1"/>
    <property type="molecule type" value="Genomic_DNA"/>
</dbReference>
<keyword evidence="4" id="KW-0479">Metal-binding</keyword>
<accession>A0A2V0P3I7</accession>
<dbReference type="PANTHER" id="PTHR11644:SF2">
    <property type="entry name" value="CYTIDINE DEAMINASE"/>
    <property type="match status" value="1"/>
</dbReference>
<dbReference type="Pfam" id="PF08211">
    <property type="entry name" value="dCMP_cyt_deam_2"/>
    <property type="match status" value="1"/>
</dbReference>
<organism evidence="9 10">
    <name type="scientific">Raphidocelis subcapitata</name>
    <dbReference type="NCBI Taxonomy" id="307507"/>
    <lineage>
        <taxon>Eukaryota</taxon>
        <taxon>Viridiplantae</taxon>
        <taxon>Chlorophyta</taxon>
        <taxon>core chlorophytes</taxon>
        <taxon>Chlorophyceae</taxon>
        <taxon>CS clade</taxon>
        <taxon>Sphaeropleales</taxon>
        <taxon>Selenastraceae</taxon>
        <taxon>Raphidocelis</taxon>
    </lineage>
</organism>
<feature type="domain" description="CMP/dCMP-type deaminase" evidence="8">
    <location>
        <begin position="273"/>
        <end position="389"/>
    </location>
</feature>
<dbReference type="InterPro" id="IPR050202">
    <property type="entry name" value="Cyt/Deoxycyt_deaminase"/>
</dbReference>
<evidence type="ECO:0000259" key="8">
    <source>
        <dbReference type="PROSITE" id="PS51747"/>
    </source>
</evidence>
<dbReference type="InterPro" id="IPR016193">
    <property type="entry name" value="Cytidine_deaminase-like"/>
</dbReference>
<evidence type="ECO:0000313" key="9">
    <source>
        <dbReference type="EMBL" id="GBF94426.1"/>
    </source>
</evidence>
<comment type="similarity">
    <text evidence="1">Belongs to the cytidine and deoxycytidylate deaminase family.</text>
</comment>
<keyword evidence="10" id="KW-1185">Reference proteome</keyword>
<dbReference type="GO" id="GO:0004126">
    <property type="term" value="F:cytidine deaminase activity"/>
    <property type="evidence" value="ECO:0007669"/>
    <property type="project" value="UniProtKB-EC"/>
</dbReference>
<sequence>MLAGSSSVLRRAAGAARAAPLRAAARCAAGVADRRGAGGVRGAGAAHCGPAAAAIGPVGRAPSRRAPGARRRRSPPAPPARATGAGAAAPPLAGFRLAPEEVAALQRERGCSLDSLLLSLLPAAARLARPPVSNYFVGAVGLAPSGAAYVGVNLEFPGAPLSQSVHAEQFLVANLLAHGEGGLDSLAVSAAPCGHCRQFYSELACADSVRFLFSPLGSATQEVTRLSDLLPARFGPLDLLEPGSAPLLLEKQDNRLRWAPAARAAVGARAGDGAFARAAEAALEAARRSYSPYTRCPSGVALVARGGRVYSGGYSENAAHNPGLAPLQAAVAGAVIGGLAGYKEIEEVVVAELQRGLVQQAGVAGAVARAAAGNAQLPVTVLHVEWDES</sequence>
<dbReference type="GO" id="GO:0008270">
    <property type="term" value="F:zinc ion binding"/>
    <property type="evidence" value="ECO:0007669"/>
    <property type="project" value="InterPro"/>
</dbReference>
<dbReference type="InterPro" id="IPR002125">
    <property type="entry name" value="CMP_dCMP_dom"/>
</dbReference>